<evidence type="ECO:0000313" key="5">
    <source>
        <dbReference type="EMBL" id="ODA33066.1"/>
    </source>
</evidence>
<keyword evidence="2" id="KW-0547">Nucleotide-binding</keyword>
<keyword evidence="1" id="KW-0813">Transport</keyword>
<keyword evidence="6" id="KW-1185">Reference proteome</keyword>
<proteinExistence type="predicted"/>
<evidence type="ECO:0000259" key="4">
    <source>
        <dbReference type="PROSITE" id="PS50893"/>
    </source>
</evidence>
<evidence type="ECO:0000256" key="2">
    <source>
        <dbReference type="ARBA" id="ARBA00022741"/>
    </source>
</evidence>
<evidence type="ECO:0000256" key="3">
    <source>
        <dbReference type="ARBA" id="ARBA00022840"/>
    </source>
</evidence>
<dbReference type="PROSITE" id="PS50893">
    <property type="entry name" value="ABC_TRANSPORTER_2"/>
    <property type="match status" value="1"/>
</dbReference>
<gene>
    <name evidence="5" type="ORF">A8L45_11515</name>
</gene>
<evidence type="ECO:0000256" key="1">
    <source>
        <dbReference type="ARBA" id="ARBA00022448"/>
    </source>
</evidence>
<accession>A0A1C3EIJ0</accession>
<dbReference type="Gene3D" id="3.40.50.300">
    <property type="entry name" value="P-loop containing nucleotide triphosphate hydrolases"/>
    <property type="match status" value="1"/>
</dbReference>
<dbReference type="OrthoDB" id="9778870at2"/>
<dbReference type="RefSeq" id="WP_068902384.1">
    <property type="nucleotide sequence ID" value="NZ_JBHUIF010000002.1"/>
</dbReference>
<dbReference type="SUPFAM" id="SSF52540">
    <property type="entry name" value="P-loop containing nucleoside triphosphate hydrolases"/>
    <property type="match status" value="1"/>
</dbReference>
<comment type="caution">
    <text evidence="5">The sequence shown here is derived from an EMBL/GenBank/DDBJ whole genome shotgun (WGS) entry which is preliminary data.</text>
</comment>
<dbReference type="EMBL" id="LYBM01000019">
    <property type="protein sequence ID" value="ODA33066.1"/>
    <property type="molecule type" value="Genomic_DNA"/>
</dbReference>
<sequence>MSYISVKSLSKSFPYYRKASGLKASIKNLWSREEHYKEVVKSLSFDIEQGEIVAFIGPNGAGKTTTMKMLSGILHPTSGQATIMGYTPWERQKSFKMRFSIVMGQKQQLWSDLPAIDSFELNKRIYEIEETAFNNTLGELSEILNVRHLLDIQVRRLSLGERMKMELIAAMLHRPDVIFLDEPTLGLDFLSQRAILSFLKTLSQERQTTMLLTSHNMVDISTLCDRALVIQNGGLVYSGELNDLNTVVGAKRHLHIYTHSPVSPSDFKAYGEIVQSGPNEIIIEVSKPESNAILSKILTQADVADINIKEPPLDDSLQRLYTTMKVSA</sequence>
<name>A0A1C3EIJ0_9GAMM</name>
<dbReference type="InterPro" id="IPR017871">
    <property type="entry name" value="ABC_transporter-like_CS"/>
</dbReference>
<dbReference type="GO" id="GO:0016887">
    <property type="term" value="F:ATP hydrolysis activity"/>
    <property type="evidence" value="ECO:0007669"/>
    <property type="project" value="InterPro"/>
</dbReference>
<protein>
    <submittedName>
        <fullName evidence="5">Multidrug ABC transporter ATP-binding protein</fullName>
    </submittedName>
</protein>
<dbReference type="GO" id="GO:0005524">
    <property type="term" value="F:ATP binding"/>
    <property type="evidence" value="ECO:0007669"/>
    <property type="project" value="UniProtKB-KW"/>
</dbReference>
<dbReference type="PANTHER" id="PTHR42711:SF4">
    <property type="entry name" value="ABC TRANSPORTER RELATED"/>
    <property type="match status" value="1"/>
</dbReference>
<dbReference type="AlphaFoldDB" id="A0A1C3EIJ0"/>
<dbReference type="InterPro" id="IPR003439">
    <property type="entry name" value="ABC_transporter-like_ATP-bd"/>
</dbReference>
<dbReference type="STRING" id="1080227.A8L45_11515"/>
<dbReference type="Pfam" id="PF00005">
    <property type="entry name" value="ABC_tran"/>
    <property type="match status" value="1"/>
</dbReference>
<reference evidence="5 6" key="1">
    <citation type="submission" date="2016-05" db="EMBL/GenBank/DDBJ databases">
        <title>Genomic Taxonomy of the Vibrionaceae.</title>
        <authorList>
            <person name="Gomez-Gil B."/>
            <person name="Enciso-Ibarra J."/>
        </authorList>
    </citation>
    <scope>NUCLEOTIDE SEQUENCE [LARGE SCALE GENOMIC DNA]</scope>
    <source>
        <strain evidence="5 6">CAIM 1920</strain>
    </source>
</reference>
<organism evidence="5 6">
    <name type="scientific">Veronia pacifica</name>
    <dbReference type="NCBI Taxonomy" id="1080227"/>
    <lineage>
        <taxon>Bacteria</taxon>
        <taxon>Pseudomonadati</taxon>
        <taxon>Pseudomonadota</taxon>
        <taxon>Gammaproteobacteria</taxon>
        <taxon>Vibrionales</taxon>
        <taxon>Vibrionaceae</taxon>
        <taxon>Veronia</taxon>
    </lineage>
</organism>
<dbReference type="Proteomes" id="UP000094936">
    <property type="component" value="Unassembled WGS sequence"/>
</dbReference>
<dbReference type="PANTHER" id="PTHR42711">
    <property type="entry name" value="ABC TRANSPORTER ATP-BINDING PROTEIN"/>
    <property type="match status" value="1"/>
</dbReference>
<feature type="domain" description="ABC transporter" evidence="4">
    <location>
        <begin position="24"/>
        <end position="257"/>
    </location>
</feature>
<keyword evidence="3 5" id="KW-0067">ATP-binding</keyword>
<evidence type="ECO:0000313" key="6">
    <source>
        <dbReference type="Proteomes" id="UP000094936"/>
    </source>
</evidence>
<dbReference type="SMART" id="SM00382">
    <property type="entry name" value="AAA"/>
    <property type="match status" value="1"/>
</dbReference>
<dbReference type="InterPro" id="IPR027417">
    <property type="entry name" value="P-loop_NTPase"/>
</dbReference>
<dbReference type="InterPro" id="IPR050763">
    <property type="entry name" value="ABC_transporter_ATP-binding"/>
</dbReference>
<dbReference type="InterPro" id="IPR003593">
    <property type="entry name" value="AAA+_ATPase"/>
</dbReference>
<dbReference type="PROSITE" id="PS00211">
    <property type="entry name" value="ABC_TRANSPORTER_1"/>
    <property type="match status" value="1"/>
</dbReference>